<accession>A0ABU5DIC2</accession>
<dbReference type="GO" id="GO:0016829">
    <property type="term" value="F:lyase activity"/>
    <property type="evidence" value="ECO:0007669"/>
    <property type="project" value="UniProtKB-KW"/>
</dbReference>
<dbReference type="Proteomes" id="UP001285263">
    <property type="component" value="Unassembled WGS sequence"/>
</dbReference>
<evidence type="ECO:0000313" key="3">
    <source>
        <dbReference type="Proteomes" id="UP001285263"/>
    </source>
</evidence>
<reference evidence="2 3" key="1">
    <citation type="submission" date="2023-11" db="EMBL/GenBank/DDBJ databases">
        <title>Paucibacter sp. nov., isolated from fresh soil in Korea.</title>
        <authorList>
            <person name="Le N.T.T."/>
        </authorList>
    </citation>
    <scope>NUCLEOTIDE SEQUENCE [LARGE SCALE GENOMIC DNA]</scope>
    <source>
        <strain evidence="2 3">R3-3</strain>
    </source>
</reference>
<evidence type="ECO:0000259" key="1">
    <source>
        <dbReference type="Pfam" id="PF01965"/>
    </source>
</evidence>
<dbReference type="Gene3D" id="3.40.50.880">
    <property type="match status" value="1"/>
</dbReference>
<dbReference type="SUPFAM" id="SSF52317">
    <property type="entry name" value="Class I glutamine amidotransferase-like"/>
    <property type="match status" value="1"/>
</dbReference>
<gene>
    <name evidence="2" type="ORF">SNE35_16065</name>
</gene>
<dbReference type="InterPro" id="IPR029062">
    <property type="entry name" value="Class_I_gatase-like"/>
</dbReference>
<name>A0ABU5DIC2_9BURK</name>
<keyword evidence="2" id="KW-0456">Lyase</keyword>
<dbReference type="InterPro" id="IPR002818">
    <property type="entry name" value="DJ-1/PfpI"/>
</dbReference>
<dbReference type="InterPro" id="IPR052158">
    <property type="entry name" value="INH-QAR"/>
</dbReference>
<sequence length="223" mass="24293">MAMQVGIYVFDEVEVLDFAGPFEVFSTAARLIQRDGGNAPFEVLLLAATPDPVRARAGLQVLPHYTLAEHPKLDVLIVPGGVVTAELDRPRLTDWIMAQSLQVKVLASVCTGAFLLEKAGLLNEREAITHWEDIDDLRRVSHDSGSLVKVLVNQRWVEAKPAVHHGGVCRLFTSAGISAGIDLSLHLVAELATPELARRTARQMDYDWRAASGTLVQPASGVR</sequence>
<dbReference type="CDD" id="cd03139">
    <property type="entry name" value="GATase1_PfpI_2"/>
    <property type="match status" value="1"/>
</dbReference>
<dbReference type="PANTHER" id="PTHR43130:SF14">
    <property type="entry name" value="DJ-1_PFPI DOMAIN-CONTAINING PROTEIN"/>
    <property type="match status" value="1"/>
</dbReference>
<organism evidence="2 3">
    <name type="scientific">Roseateles agri</name>
    <dbReference type="NCBI Taxonomy" id="3098619"/>
    <lineage>
        <taxon>Bacteria</taxon>
        <taxon>Pseudomonadati</taxon>
        <taxon>Pseudomonadota</taxon>
        <taxon>Betaproteobacteria</taxon>
        <taxon>Burkholderiales</taxon>
        <taxon>Sphaerotilaceae</taxon>
        <taxon>Roseateles</taxon>
    </lineage>
</organism>
<dbReference type="EMBL" id="JAXCLA010000005">
    <property type="protein sequence ID" value="MDY0746036.1"/>
    <property type="molecule type" value="Genomic_DNA"/>
</dbReference>
<feature type="domain" description="DJ-1/PfpI" evidence="1">
    <location>
        <begin position="4"/>
        <end position="189"/>
    </location>
</feature>
<dbReference type="EC" id="4.2.1.-" evidence="2"/>
<protein>
    <submittedName>
        <fullName evidence="2">DJ-1/PfpI family protein</fullName>
        <ecNumber evidence="2">4.2.1.-</ecNumber>
    </submittedName>
</protein>
<proteinExistence type="predicted"/>
<evidence type="ECO:0000313" key="2">
    <source>
        <dbReference type="EMBL" id="MDY0746036.1"/>
    </source>
</evidence>
<dbReference type="RefSeq" id="WP_320423938.1">
    <property type="nucleotide sequence ID" value="NZ_JAXCLA010000005.1"/>
</dbReference>
<keyword evidence="3" id="KW-1185">Reference proteome</keyword>
<comment type="caution">
    <text evidence="2">The sequence shown here is derived from an EMBL/GenBank/DDBJ whole genome shotgun (WGS) entry which is preliminary data.</text>
</comment>
<dbReference type="PANTHER" id="PTHR43130">
    <property type="entry name" value="ARAC-FAMILY TRANSCRIPTIONAL REGULATOR"/>
    <property type="match status" value="1"/>
</dbReference>
<dbReference type="Pfam" id="PF01965">
    <property type="entry name" value="DJ-1_PfpI"/>
    <property type="match status" value="1"/>
</dbReference>